<evidence type="ECO:0000313" key="3">
    <source>
        <dbReference type="Proteomes" id="UP000753219"/>
    </source>
</evidence>
<dbReference type="Gene3D" id="2.60.120.860">
    <property type="match status" value="1"/>
</dbReference>
<evidence type="ECO:0000313" key="2">
    <source>
        <dbReference type="EMBL" id="MBS4883260.1"/>
    </source>
</evidence>
<dbReference type="Proteomes" id="UP000753219">
    <property type="component" value="Unassembled WGS sequence"/>
</dbReference>
<evidence type="ECO:0000259" key="1">
    <source>
        <dbReference type="Pfam" id="PF22768"/>
    </source>
</evidence>
<comment type="caution">
    <text evidence="2">The sequence shown here is derived from an EMBL/GenBank/DDBJ whole genome shotgun (WGS) entry which is preliminary data.</text>
</comment>
<reference evidence="2" key="1">
    <citation type="submission" date="2021-02" db="EMBL/GenBank/DDBJ databases">
        <title>Infant gut strain persistence is associated with maternal origin, phylogeny, and functional potential including surface adhesion and iron acquisition.</title>
        <authorList>
            <person name="Lou Y.C."/>
        </authorList>
    </citation>
    <scope>NUCLEOTIDE SEQUENCE</scope>
    <source>
        <strain evidence="2">L3_108_103G1_dasL3_108_103G1_concoct_2</strain>
    </source>
</reference>
<dbReference type="Pfam" id="PF22768">
    <property type="entry name" value="SPP1_Dit"/>
    <property type="match status" value="1"/>
</dbReference>
<proteinExistence type="predicted"/>
<gene>
    <name evidence="2" type="ORF">KHZ85_00600</name>
</gene>
<dbReference type="EMBL" id="JAGZMZ010000001">
    <property type="protein sequence ID" value="MBS4883260.1"/>
    <property type="molecule type" value="Genomic_DNA"/>
</dbReference>
<sequence length="293" mass="33271">MGKEMRRYIYKNEYGKEIEFSKKSGFRFTAIDGLSTNTIAINEVSGNSQIGATSTNKKIESKDITFEGDFKATYENRRLLIDTIAPGLVATIRIIDEDINLDVYAEGTPVRTPILSEDQVYQKFQFVFHLPFPFWSMTMAQETFFTSYISHFRFPRSFSNKISWKISERRLLMIENIKNNGTLKTGFTVVFRAITPVTSPELLKIKTQEILKMNSDFVLDTGDVLKVSTLSGRKKVILIRAKDGKEINAFPYLSDVSVFWQLDPGDNIVRYGANNNYEGLEVSVIVSTTLAGV</sequence>
<organism evidence="2 3">
    <name type="scientific">Amedibacillus dolichus</name>
    <dbReference type="NCBI Taxonomy" id="31971"/>
    <lineage>
        <taxon>Bacteria</taxon>
        <taxon>Bacillati</taxon>
        <taxon>Bacillota</taxon>
        <taxon>Erysipelotrichia</taxon>
        <taxon>Erysipelotrichales</taxon>
        <taxon>Erysipelotrichaceae</taxon>
        <taxon>Amedibacillus</taxon>
    </lineage>
</organism>
<dbReference type="AlphaFoldDB" id="A0A942W9C2"/>
<dbReference type="InterPro" id="IPR054738">
    <property type="entry name" value="Siphovirus-type_tail_C"/>
</dbReference>
<name>A0A942W9C2_9FIRM</name>
<accession>A0A942W9C2</accession>
<feature type="domain" description="Siphovirus-type tail component C-terminal" evidence="1">
    <location>
        <begin position="180"/>
        <end position="276"/>
    </location>
</feature>
<protein>
    <submittedName>
        <fullName evidence="2">Phage tail family protein</fullName>
    </submittedName>
</protein>
<dbReference type="RefSeq" id="WP_278639445.1">
    <property type="nucleotide sequence ID" value="NZ_JAGZMZ010000001.1"/>
</dbReference>